<dbReference type="EMBL" id="AWVF01000093">
    <property type="protein sequence ID" value="ERJ96900.1"/>
    <property type="molecule type" value="Genomic_DNA"/>
</dbReference>
<gene>
    <name evidence="1" type="ORF">RUMCAL_00827</name>
</gene>
<comment type="caution">
    <text evidence="1">The sequence shown here is derived from an EMBL/GenBank/DDBJ whole genome shotgun (WGS) entry which is preliminary data.</text>
</comment>
<dbReference type="HOGENOM" id="CLU_3065893_0_0_9"/>
<sequence>MKKKIAIKAIPHKINKHALCNTAQSISKKTYLFEVLFCVHKAEFFDYYLELEE</sequence>
<dbReference type="AlphaFoldDB" id="U2KXQ6"/>
<proteinExistence type="predicted"/>
<accession>U2KXQ6</accession>
<keyword evidence="2" id="KW-1185">Reference proteome</keyword>
<evidence type="ECO:0000313" key="2">
    <source>
        <dbReference type="Proteomes" id="UP000016662"/>
    </source>
</evidence>
<organism evidence="1 2">
    <name type="scientific">Ruminococcus callidus ATCC 27760</name>
    <dbReference type="NCBI Taxonomy" id="411473"/>
    <lineage>
        <taxon>Bacteria</taxon>
        <taxon>Bacillati</taxon>
        <taxon>Bacillota</taxon>
        <taxon>Clostridia</taxon>
        <taxon>Eubacteriales</taxon>
        <taxon>Oscillospiraceae</taxon>
        <taxon>Ruminococcus</taxon>
    </lineage>
</organism>
<reference evidence="1 2" key="1">
    <citation type="submission" date="2013-07" db="EMBL/GenBank/DDBJ databases">
        <authorList>
            <person name="Weinstock G."/>
            <person name="Sodergren E."/>
            <person name="Wylie T."/>
            <person name="Fulton L."/>
            <person name="Fulton R."/>
            <person name="Fronick C."/>
            <person name="O'Laughlin M."/>
            <person name="Godfrey J."/>
            <person name="Miner T."/>
            <person name="Herter B."/>
            <person name="Appelbaum E."/>
            <person name="Cordes M."/>
            <person name="Lek S."/>
            <person name="Wollam A."/>
            <person name="Pepin K.H."/>
            <person name="Palsikar V.B."/>
            <person name="Mitreva M."/>
            <person name="Wilson R.K."/>
        </authorList>
    </citation>
    <scope>NUCLEOTIDE SEQUENCE [LARGE SCALE GENOMIC DNA]</scope>
    <source>
        <strain evidence="1 2">ATCC 27760</strain>
    </source>
</reference>
<dbReference type="PATRIC" id="fig|411473.3.peg.675"/>
<evidence type="ECO:0000313" key="1">
    <source>
        <dbReference type="EMBL" id="ERJ96900.1"/>
    </source>
</evidence>
<dbReference type="STRING" id="411473.RUMCAL_00827"/>
<protein>
    <submittedName>
        <fullName evidence="1">Uncharacterized protein</fullName>
    </submittedName>
</protein>
<dbReference type="Proteomes" id="UP000016662">
    <property type="component" value="Unassembled WGS sequence"/>
</dbReference>
<name>U2KXQ6_9FIRM</name>